<dbReference type="InterPro" id="IPR036291">
    <property type="entry name" value="NAD(P)-bd_dom_sf"/>
</dbReference>
<proteinExistence type="predicted"/>
<dbReference type="CDD" id="cd08948">
    <property type="entry name" value="5beta-POR_like_SDR_a"/>
    <property type="match status" value="1"/>
</dbReference>
<feature type="domain" description="PRISE-like Rossmann-fold" evidence="2">
    <location>
        <begin position="62"/>
        <end position="271"/>
    </location>
</feature>
<dbReference type="Pfam" id="PF07993">
    <property type="entry name" value="NAD_binding_4"/>
    <property type="match status" value="1"/>
</dbReference>
<gene>
    <name evidence="3" type="ORF">K460DRAFT_379005</name>
</gene>
<evidence type="ECO:0000259" key="1">
    <source>
        <dbReference type="Pfam" id="PF07993"/>
    </source>
</evidence>
<dbReference type="RefSeq" id="XP_040786533.1">
    <property type="nucleotide sequence ID" value="XM_040935130.1"/>
</dbReference>
<reference evidence="3" key="1">
    <citation type="submission" date="2020-01" db="EMBL/GenBank/DDBJ databases">
        <authorList>
            <consortium name="DOE Joint Genome Institute"/>
            <person name="Haridas S."/>
            <person name="Albert R."/>
            <person name="Binder M."/>
            <person name="Bloem J."/>
            <person name="Labutti K."/>
            <person name="Salamov A."/>
            <person name="Andreopoulos B."/>
            <person name="Baker S.E."/>
            <person name="Barry K."/>
            <person name="Bills G."/>
            <person name="Bluhm B.H."/>
            <person name="Cannon C."/>
            <person name="Castanera R."/>
            <person name="Culley D.E."/>
            <person name="Daum C."/>
            <person name="Ezra D."/>
            <person name="Gonzalez J.B."/>
            <person name="Henrissat B."/>
            <person name="Kuo A."/>
            <person name="Liang C."/>
            <person name="Lipzen A."/>
            <person name="Lutzoni F."/>
            <person name="Magnuson J."/>
            <person name="Mondo S."/>
            <person name="Nolan M."/>
            <person name="Ohm R."/>
            <person name="Pangilinan J."/>
            <person name="Park H.-J."/>
            <person name="Ramirez L."/>
            <person name="Alfaro M."/>
            <person name="Sun H."/>
            <person name="Tritt A."/>
            <person name="Yoshinaga Y."/>
            <person name="Zwiers L.-H."/>
            <person name="Turgeon B.G."/>
            <person name="Goodwin S.B."/>
            <person name="Spatafora J.W."/>
            <person name="Crous P.W."/>
            <person name="Grigoriev I.V."/>
        </authorList>
    </citation>
    <scope>NUCLEOTIDE SEQUENCE</scope>
    <source>
        <strain evidence="3">CBS 394.84</strain>
    </source>
</reference>
<keyword evidence="4" id="KW-1185">Reference proteome</keyword>
<dbReference type="Gene3D" id="3.40.50.720">
    <property type="entry name" value="NAD(P)-binding Rossmann-like Domain"/>
    <property type="match status" value="1"/>
</dbReference>
<feature type="domain" description="Thioester reductase (TE)" evidence="1">
    <location>
        <begin position="6"/>
        <end position="60"/>
    </location>
</feature>
<evidence type="ECO:0000313" key="3">
    <source>
        <dbReference type="EMBL" id="KAF1843970.1"/>
    </source>
</evidence>
<dbReference type="EMBL" id="ML976617">
    <property type="protein sequence ID" value="KAF1843970.1"/>
    <property type="molecule type" value="Genomic_DNA"/>
</dbReference>
<name>A0A9P4GF05_9PLEO</name>
<evidence type="ECO:0000313" key="4">
    <source>
        <dbReference type="Proteomes" id="UP000800039"/>
    </source>
</evidence>
<dbReference type="Pfam" id="PF22917">
    <property type="entry name" value="PRISE"/>
    <property type="match status" value="1"/>
</dbReference>
<accession>A0A9P4GF05</accession>
<dbReference type="InterPro" id="IPR055222">
    <property type="entry name" value="PRISE-like_Rossmann-fold"/>
</dbReference>
<dbReference type="InterPro" id="IPR013120">
    <property type="entry name" value="FAR_NAD-bd"/>
</dbReference>
<evidence type="ECO:0000259" key="2">
    <source>
        <dbReference type="Pfam" id="PF22917"/>
    </source>
</evidence>
<dbReference type="AlphaFoldDB" id="A0A9P4GF05"/>
<dbReference type="SUPFAM" id="SSF51735">
    <property type="entry name" value="NAD(P)-binding Rossmann-fold domains"/>
    <property type="match status" value="1"/>
</dbReference>
<dbReference type="GeneID" id="63852381"/>
<dbReference type="OrthoDB" id="1731983at2759"/>
<dbReference type="PANTHER" id="PTHR32487:SF0">
    <property type="entry name" value="3-OXO-DELTA(4,5)-STEROID 5-BETA-REDUCTASE"/>
    <property type="match status" value="1"/>
</dbReference>
<dbReference type="Proteomes" id="UP000800039">
    <property type="component" value="Unassembled WGS sequence"/>
</dbReference>
<sequence>MPSAIVTGATGILGREIVFELSKNRKQWSTIHALSRSKKEEYPDNVIHDHIDLQSGPDDMAKDLKNVRGEYVFFAAYLAQDTEQGAWDVNGAMLQNFLDALVKTGAIKDIKRIILVTGAKQYGVHLGVPKQPMQESDTWLTDSKWPPNFYYNQQNILHKFCKQHGTEWVVTYPNDVIGFTTGNFMNLSSALALYAVISKELPSYSGLVFPGSPDFYTKFDSFTRSTLHAEFCAWAALEPRAANQAFNMVNGDSESWQNLWPRVANYFGTKVKPDQFAGAYSGTEFVNSDKSSSSDLAPEPPTTAFADRAGLIGTPALAQSKVEQHIDLVKWSQRSDVKQAWEKIAEREGLDKDIFEKATWGFLGFVLGRKFDLVISMSKAREYGWTGYSDTWHSLEEVFGELKEAKIIPKA</sequence>
<dbReference type="PANTHER" id="PTHR32487">
    <property type="entry name" value="3-OXO-DELTA(4,5)-STEROID 5-BETA-REDUCTASE"/>
    <property type="match status" value="1"/>
</dbReference>
<organism evidence="3 4">
    <name type="scientific">Cucurbitaria berberidis CBS 394.84</name>
    <dbReference type="NCBI Taxonomy" id="1168544"/>
    <lineage>
        <taxon>Eukaryota</taxon>
        <taxon>Fungi</taxon>
        <taxon>Dikarya</taxon>
        <taxon>Ascomycota</taxon>
        <taxon>Pezizomycotina</taxon>
        <taxon>Dothideomycetes</taxon>
        <taxon>Pleosporomycetidae</taxon>
        <taxon>Pleosporales</taxon>
        <taxon>Pleosporineae</taxon>
        <taxon>Cucurbitariaceae</taxon>
        <taxon>Cucurbitaria</taxon>
    </lineage>
</organism>
<protein>
    <submittedName>
        <fullName evidence="3">NAD dependent epimerase/dehydratase family protein</fullName>
    </submittedName>
</protein>
<comment type="caution">
    <text evidence="3">The sequence shown here is derived from an EMBL/GenBank/DDBJ whole genome shotgun (WGS) entry which is preliminary data.</text>
</comment>